<dbReference type="SUPFAM" id="SSF51338">
    <property type="entry name" value="Composite domain of metallo-dependent hydrolases"/>
    <property type="match status" value="1"/>
</dbReference>
<dbReference type="Gene3D" id="3.10.310.70">
    <property type="match status" value="1"/>
</dbReference>
<dbReference type="InterPro" id="IPR013108">
    <property type="entry name" value="Amidohydro_3"/>
</dbReference>
<feature type="domain" description="Amidohydrolase 3" evidence="1">
    <location>
        <begin position="71"/>
        <end position="552"/>
    </location>
</feature>
<dbReference type="SUPFAM" id="SSF51556">
    <property type="entry name" value="Metallo-dependent hydrolases"/>
    <property type="match status" value="1"/>
</dbReference>
<dbReference type="Proteomes" id="UP000309454">
    <property type="component" value="Unassembled WGS sequence"/>
</dbReference>
<sequence>MAGCGFSGDGVLGGAVAVAVRGDRIVWTGPPAALADAVAWSGKEPCGVFEGAKNAMAGGASLPVLEFPEGFLMPGFHDAHIHMFHTALYLSPLAERYCGENEADAVARLAPLAARRPEGGWLLTQGWRDYLWNPPVAPTKASLDAAYPNRPVAMYSGDAHTLWLNSCALERLGITESSVPPAGGSYDKDASGRLTGIVREAAAMQLMPRIVAEFPPEELLDAYRGLFAQLNAEGITSVCDVSLMALPGLDFVRDDLYQQLLDAGQLTVRTHLFPTLLDGSDRLAQLQQQLNHPLLQAQGYKQFFDGVSSQHTAWVHSPYTNPRFPGDNGRPTVEPQEMRRLLAKAHAEGQPVRIHAIGDEAIHQLLDFFEEEAAADGALAEPRNAIEHLENFQPADMGRLARLGVVASVQPRHITLDPGGPERDLGPARVPYMWPFRTLLDEGATLAFGTDSPVTATNPLDAVYTAVTRQDADTHQPEGGWLPAQCITAQEALRAYTVGSAAAANRGHELGRLAPGYLADFIVLDRNVATCEAADIQKACVRATFVGGRRVF</sequence>
<dbReference type="Gene3D" id="2.30.40.10">
    <property type="entry name" value="Urease, subunit C, domain 1"/>
    <property type="match status" value="1"/>
</dbReference>
<dbReference type="PANTHER" id="PTHR22642:SF2">
    <property type="entry name" value="PROTEIN LONG AFTER FAR-RED 3"/>
    <property type="match status" value="1"/>
</dbReference>
<name>A0A4T9T6P0_9ACTN</name>
<protein>
    <submittedName>
        <fullName evidence="2">Amidohydrolase</fullName>
    </submittedName>
</protein>
<dbReference type="AlphaFoldDB" id="A0A4T9T6P0"/>
<comment type="caution">
    <text evidence="2">The sequence shown here is derived from an EMBL/GenBank/DDBJ whole genome shotgun (WGS) entry which is preliminary data.</text>
</comment>
<evidence type="ECO:0000259" key="1">
    <source>
        <dbReference type="Pfam" id="PF07969"/>
    </source>
</evidence>
<dbReference type="PANTHER" id="PTHR22642">
    <property type="entry name" value="IMIDAZOLONEPROPIONASE"/>
    <property type="match status" value="1"/>
</dbReference>
<dbReference type="InterPro" id="IPR032466">
    <property type="entry name" value="Metal_Hydrolase"/>
</dbReference>
<organism evidence="2 3">
    <name type="scientific">Parvibacter caecicola</name>
    <dbReference type="NCBI Taxonomy" id="747645"/>
    <lineage>
        <taxon>Bacteria</taxon>
        <taxon>Bacillati</taxon>
        <taxon>Actinomycetota</taxon>
        <taxon>Coriobacteriia</taxon>
        <taxon>Coriobacteriales</taxon>
        <taxon>Coriobacteriaceae</taxon>
        <taxon>Parvibacter</taxon>
    </lineage>
</organism>
<gene>
    <name evidence="2" type="ORF">E5982_07775</name>
</gene>
<keyword evidence="2" id="KW-0378">Hydrolase</keyword>
<dbReference type="GO" id="GO:0016810">
    <property type="term" value="F:hydrolase activity, acting on carbon-nitrogen (but not peptide) bonds"/>
    <property type="evidence" value="ECO:0007669"/>
    <property type="project" value="InterPro"/>
</dbReference>
<reference evidence="2 3" key="1">
    <citation type="submission" date="2019-04" db="EMBL/GenBank/DDBJ databases">
        <title>Microbes associate with the intestines of laboratory mice.</title>
        <authorList>
            <person name="Navarre W."/>
            <person name="Wong E."/>
            <person name="Huang K.C."/>
            <person name="Tropini C."/>
            <person name="Ng K."/>
            <person name="Yu B."/>
        </authorList>
    </citation>
    <scope>NUCLEOTIDE SEQUENCE [LARGE SCALE GENOMIC DNA]</scope>
    <source>
        <strain evidence="2 3">NM48_B13</strain>
    </source>
</reference>
<dbReference type="Gene3D" id="3.20.20.140">
    <property type="entry name" value="Metal-dependent hydrolases"/>
    <property type="match status" value="1"/>
</dbReference>
<dbReference type="CDD" id="cd01300">
    <property type="entry name" value="YtcJ_like"/>
    <property type="match status" value="1"/>
</dbReference>
<dbReference type="EMBL" id="SSTM01000005">
    <property type="protein sequence ID" value="TJW10014.1"/>
    <property type="molecule type" value="Genomic_DNA"/>
</dbReference>
<proteinExistence type="predicted"/>
<dbReference type="InterPro" id="IPR011059">
    <property type="entry name" value="Metal-dep_hydrolase_composite"/>
</dbReference>
<dbReference type="InterPro" id="IPR033932">
    <property type="entry name" value="YtcJ-like"/>
</dbReference>
<dbReference type="Pfam" id="PF07969">
    <property type="entry name" value="Amidohydro_3"/>
    <property type="match status" value="1"/>
</dbReference>
<keyword evidence="3" id="KW-1185">Reference proteome</keyword>
<evidence type="ECO:0000313" key="3">
    <source>
        <dbReference type="Proteomes" id="UP000309454"/>
    </source>
</evidence>
<evidence type="ECO:0000313" key="2">
    <source>
        <dbReference type="EMBL" id="TJW10014.1"/>
    </source>
</evidence>
<accession>A0A4T9T6P0</accession>
<dbReference type="OrthoDB" id="3173428at2"/>